<gene>
    <name evidence="3" type="ORF">BC739_006661</name>
</gene>
<name>A0ABR6BR99_9PSEU</name>
<evidence type="ECO:0000313" key="4">
    <source>
        <dbReference type="Proteomes" id="UP000517916"/>
    </source>
</evidence>
<protein>
    <recommendedName>
        <fullName evidence="5">TrbL/VirB6 plasmid conjugal transfer protein</fullName>
    </recommendedName>
</protein>
<keyword evidence="1" id="KW-1133">Transmembrane helix</keyword>
<feature type="transmembrane region" description="Helical" evidence="1">
    <location>
        <begin position="394"/>
        <end position="413"/>
    </location>
</feature>
<keyword evidence="2" id="KW-0732">Signal</keyword>
<dbReference type="Proteomes" id="UP000517916">
    <property type="component" value="Unassembled WGS sequence"/>
</dbReference>
<proteinExistence type="predicted"/>
<dbReference type="EMBL" id="JACJID010000005">
    <property type="protein sequence ID" value="MBA8929443.1"/>
    <property type="molecule type" value="Genomic_DNA"/>
</dbReference>
<evidence type="ECO:0000256" key="1">
    <source>
        <dbReference type="SAM" id="Phobius"/>
    </source>
</evidence>
<feature type="transmembrane region" description="Helical" evidence="1">
    <location>
        <begin position="137"/>
        <end position="158"/>
    </location>
</feature>
<keyword evidence="4" id="KW-1185">Reference proteome</keyword>
<feature type="transmembrane region" description="Helical" evidence="1">
    <location>
        <begin position="326"/>
        <end position="352"/>
    </location>
</feature>
<reference evidence="3 4" key="1">
    <citation type="submission" date="2020-08" db="EMBL/GenBank/DDBJ databases">
        <title>Genomic Encyclopedia of Archaeal and Bacterial Type Strains, Phase II (KMG-II): from individual species to whole genera.</title>
        <authorList>
            <person name="Goeker M."/>
        </authorList>
    </citation>
    <scope>NUCLEOTIDE SEQUENCE [LARGE SCALE GENOMIC DNA]</scope>
    <source>
        <strain evidence="3 4">DSM 43850</strain>
    </source>
</reference>
<feature type="chain" id="PRO_5045950142" description="TrbL/VirB6 plasmid conjugal transfer protein" evidence="2">
    <location>
        <begin position="18"/>
        <end position="657"/>
    </location>
</feature>
<comment type="caution">
    <text evidence="3">The sequence shown here is derived from an EMBL/GenBank/DDBJ whole genome shotgun (WGS) entry which is preliminary data.</text>
</comment>
<sequence>MIALLAIQALIGTPAFAAPTDCAPNPERPGSGMVGALDPAPLGTGKVGSVYGEVGYAGLTWHQYDPNCGAISSMTSPSTVIDTWLGNELFDITKVIVGATNGLHYALLGPGGDGHSDLVKPLDDMVGSGTAALYNSVFAPFLGIAALGLAIMLFRQIWRGDMAAISKKSVWALAALWLASATYLTPLVYTQILDKILIFGTSQIQAGFLKDFNGNEPDALPTLLHDNVIYRNWLRGEFGSPDAPQAQQFGRDLIHAQAFTKQEIQEGKDSDPNNTNAKKQAYVDLRGKLGNTTGYFDGTDGSRTGDGFLSLFQALVFSLFQLLAKVAILLAQVLLRIMILTGPIIGLAALLYHDLLRKIGRAAGAALLNVVIISCLAGVHTLVLTWIFDPAHGLPLLTQMLLAGVVTVALFMICKPVQRMMQMVQLSVGAAGGVSNGFLNRMRGRKPEPTAQDAFWEHVREDKLAAASIARGGQSFRPEVAHDRTALPGALPVLPLVGAPAAIIALQAGGFSFRGPRNEIEFETTWADEAYDSIRTDSGVEEVARTALQEGFSVRDIEQIHSHLFLEEHRLDMYGESTVGRFDANPRIAEAWERLRDGKPHPSDFDLLRHELHESSWMQDNGTNSYGAAHQATLDAGFTWDPLAAVKDGLGYRGQSG</sequence>
<feature type="transmembrane region" description="Helical" evidence="1">
    <location>
        <begin position="170"/>
        <end position="189"/>
    </location>
</feature>
<organism evidence="3 4">
    <name type="scientific">Kutzneria viridogrisea</name>
    <dbReference type="NCBI Taxonomy" id="47990"/>
    <lineage>
        <taxon>Bacteria</taxon>
        <taxon>Bacillati</taxon>
        <taxon>Actinomycetota</taxon>
        <taxon>Actinomycetes</taxon>
        <taxon>Pseudonocardiales</taxon>
        <taxon>Pseudonocardiaceae</taxon>
        <taxon>Kutzneria</taxon>
    </lineage>
</organism>
<feature type="transmembrane region" description="Helical" evidence="1">
    <location>
        <begin position="364"/>
        <end position="388"/>
    </location>
</feature>
<evidence type="ECO:0000313" key="3">
    <source>
        <dbReference type="EMBL" id="MBA8929443.1"/>
    </source>
</evidence>
<keyword evidence="1" id="KW-0812">Transmembrane</keyword>
<feature type="signal peptide" evidence="2">
    <location>
        <begin position="1"/>
        <end position="17"/>
    </location>
</feature>
<evidence type="ECO:0000256" key="2">
    <source>
        <dbReference type="SAM" id="SignalP"/>
    </source>
</evidence>
<dbReference type="RefSeq" id="WP_182839363.1">
    <property type="nucleotide sequence ID" value="NZ_BAAABQ010000004.1"/>
</dbReference>
<keyword evidence="1" id="KW-0472">Membrane</keyword>
<accession>A0ABR6BR99</accession>
<evidence type="ECO:0008006" key="5">
    <source>
        <dbReference type="Google" id="ProtNLM"/>
    </source>
</evidence>